<dbReference type="InterPro" id="IPR050463">
    <property type="entry name" value="Gfo/Idh/MocA_oxidrdct_glycsds"/>
</dbReference>
<evidence type="ECO:0000256" key="1">
    <source>
        <dbReference type="ARBA" id="ARBA00023002"/>
    </source>
</evidence>
<protein>
    <recommendedName>
        <fullName evidence="2">Gfo/Idh/MocA-like oxidoreductase N-terminal domain-containing protein</fullName>
    </recommendedName>
</protein>
<dbReference type="Gene3D" id="3.40.50.720">
    <property type="entry name" value="NAD(P)-binding Rossmann-like Domain"/>
    <property type="match status" value="1"/>
</dbReference>
<dbReference type="GO" id="GO:0016491">
    <property type="term" value="F:oxidoreductase activity"/>
    <property type="evidence" value="ECO:0007669"/>
    <property type="project" value="UniProtKB-KW"/>
</dbReference>
<organism evidence="3">
    <name type="scientific">marine metagenome</name>
    <dbReference type="NCBI Taxonomy" id="408172"/>
    <lineage>
        <taxon>unclassified sequences</taxon>
        <taxon>metagenomes</taxon>
        <taxon>ecological metagenomes</taxon>
    </lineage>
</organism>
<dbReference type="GO" id="GO:0000166">
    <property type="term" value="F:nucleotide binding"/>
    <property type="evidence" value="ECO:0007669"/>
    <property type="project" value="InterPro"/>
</dbReference>
<gene>
    <name evidence="3" type="ORF">METZ01_LOCUS418915</name>
</gene>
<evidence type="ECO:0000313" key="3">
    <source>
        <dbReference type="EMBL" id="SVD66061.1"/>
    </source>
</evidence>
<dbReference type="PANTHER" id="PTHR43818:SF11">
    <property type="entry name" value="BCDNA.GH03377"/>
    <property type="match status" value="1"/>
</dbReference>
<name>A0A382X714_9ZZZZ</name>
<dbReference type="SUPFAM" id="SSF51735">
    <property type="entry name" value="NAD(P)-binding Rossmann-fold domains"/>
    <property type="match status" value="1"/>
</dbReference>
<accession>A0A382X714</accession>
<dbReference type="Gene3D" id="3.30.360.10">
    <property type="entry name" value="Dihydrodipicolinate Reductase, domain 2"/>
    <property type="match status" value="1"/>
</dbReference>
<dbReference type="InterPro" id="IPR036291">
    <property type="entry name" value="NAD(P)-bd_dom_sf"/>
</dbReference>
<dbReference type="AlphaFoldDB" id="A0A382X714"/>
<dbReference type="Pfam" id="PF01408">
    <property type="entry name" value="GFO_IDH_MocA"/>
    <property type="match status" value="1"/>
</dbReference>
<keyword evidence="1" id="KW-0560">Oxidoreductase</keyword>
<reference evidence="3" key="1">
    <citation type="submission" date="2018-05" db="EMBL/GenBank/DDBJ databases">
        <authorList>
            <person name="Lanie J.A."/>
            <person name="Ng W.-L."/>
            <person name="Kazmierczak K.M."/>
            <person name="Andrzejewski T.M."/>
            <person name="Davidsen T.M."/>
            <person name="Wayne K.J."/>
            <person name="Tettelin H."/>
            <person name="Glass J.I."/>
            <person name="Rusch D."/>
            <person name="Podicherti R."/>
            <person name="Tsui H.-C.T."/>
            <person name="Winkler M.E."/>
        </authorList>
    </citation>
    <scope>NUCLEOTIDE SEQUENCE</scope>
</reference>
<dbReference type="InterPro" id="IPR000683">
    <property type="entry name" value="Gfo/Idh/MocA-like_OxRdtase_N"/>
</dbReference>
<proteinExistence type="predicted"/>
<feature type="domain" description="Gfo/Idh/MocA-like oxidoreductase N-terminal" evidence="2">
    <location>
        <begin position="3"/>
        <end position="112"/>
    </location>
</feature>
<evidence type="ECO:0000259" key="2">
    <source>
        <dbReference type="Pfam" id="PF01408"/>
    </source>
</evidence>
<dbReference type="PANTHER" id="PTHR43818">
    <property type="entry name" value="BCDNA.GH03377"/>
    <property type="match status" value="1"/>
</dbReference>
<sequence length="147" mass="15984">MVAIGLGYWCSNLVSNFTTANDASLNALCDLSEDALAQQLALYSVASEADEINAAQDIDVVVNTLSSETFLLRKAALEAGKHVFVCRPFSENSEKALALAELAEQRNLILHTDLTFLYTPSVRKRRPILDIAIGGELNCIESSHTQV</sequence>
<dbReference type="EMBL" id="UINC01164950">
    <property type="protein sequence ID" value="SVD66061.1"/>
    <property type="molecule type" value="Genomic_DNA"/>
</dbReference>